<organism evidence="2">
    <name type="scientific">Brugia malayi</name>
    <name type="common">Filarial nematode worm</name>
    <dbReference type="NCBI Taxonomy" id="6279"/>
    <lineage>
        <taxon>Eukaryota</taxon>
        <taxon>Metazoa</taxon>
        <taxon>Ecdysozoa</taxon>
        <taxon>Nematoda</taxon>
        <taxon>Chromadorea</taxon>
        <taxon>Rhabditida</taxon>
        <taxon>Spirurina</taxon>
        <taxon>Spiruromorpha</taxon>
        <taxon>Filarioidea</taxon>
        <taxon>Onchocercidae</taxon>
        <taxon>Brugia</taxon>
    </lineage>
</organism>
<feature type="region of interest" description="Disordered" evidence="1">
    <location>
        <begin position="53"/>
        <end position="80"/>
    </location>
</feature>
<proteinExistence type="predicted"/>
<sequence>MLIAAEKKSEPFFLLEIAHHLENCIEEIVKYEAKQLNIAKEYINPISILRDQTNDDRRDVGDGGNVADATGSVHDGDGDDTDARGEMVSLRFATILLLALLTVSVTTSDWWDDDWDEPWHQYHHHHHHGHFPHQHFHHHSIENVCQLETVEMSESAAEECITQCVCVHVVCGVCDARGVYVIKCREYSRRCNGNCG</sequence>
<dbReference type="AlphaFoldDB" id="A0A1I9GCX5"/>
<dbReference type="EMBL" id="LN856936">
    <property type="protein sequence ID" value="CRZ24086.1"/>
    <property type="molecule type" value="Genomic_DNA"/>
</dbReference>
<accession>A0A1I9GCX5</accession>
<gene>
    <name evidence="2" type="primary">Bm9713</name>
    <name evidence="2" type="ORF">BM_Bm9713</name>
</gene>
<reference evidence="2" key="1">
    <citation type="journal article" date="2007" name="Science">
        <title>Draft genome of the filarial nematode parasite Brugia malayi.</title>
        <authorList>
            <person name="Ghedin E."/>
            <person name="Wang S."/>
            <person name="Spiro D."/>
            <person name="Caler E."/>
            <person name="Zhao Q."/>
            <person name="Crabtree J."/>
            <person name="Allen J.E."/>
            <person name="Delcher A.L."/>
            <person name="Guiliano D.B."/>
            <person name="Miranda-Saavedra D."/>
            <person name="Angiuoli S.V."/>
            <person name="Creasy T."/>
            <person name="Amedeo P."/>
            <person name="Haas B."/>
            <person name="El-Sayed N.M."/>
            <person name="Wortman J.R."/>
            <person name="Feldblyum T."/>
            <person name="Tallon L."/>
            <person name="Schatz M."/>
            <person name="Shumway M."/>
            <person name="Koo H."/>
            <person name="Salzberg S.L."/>
            <person name="Schobel S."/>
            <person name="Pertea M."/>
            <person name="Pop M."/>
            <person name="White O."/>
            <person name="Barton G.J."/>
            <person name="Carlow C.K."/>
            <person name="Crawford M.J."/>
            <person name="Daub J."/>
            <person name="Dimmic M.W."/>
            <person name="Estes C.F."/>
            <person name="Foster J.M."/>
            <person name="Ganatra M."/>
            <person name="Gregory W.F."/>
            <person name="Johnson N.M."/>
            <person name="Jin J."/>
            <person name="Komuniecki R."/>
            <person name="Korf I."/>
            <person name="Kumar S."/>
            <person name="Laney S."/>
            <person name="Li B.W."/>
            <person name="Li W."/>
            <person name="Lindblom T.H."/>
            <person name="Lustigman S."/>
            <person name="Ma D."/>
            <person name="Maina C.V."/>
            <person name="Martin D.M."/>
            <person name="McCarter J.P."/>
            <person name="McReynolds L."/>
            <person name="Mitreva M."/>
            <person name="Nutman T.B."/>
            <person name="Parkinson J."/>
            <person name="Peregrin-Alvarez J.M."/>
            <person name="Poole C."/>
            <person name="Ren Q."/>
            <person name="Saunders L."/>
            <person name="Sluder A.E."/>
            <person name="Smith K."/>
            <person name="Stanke M."/>
            <person name="Unnasch T.R."/>
            <person name="Ware J."/>
            <person name="Wei A.D."/>
            <person name="Weil G."/>
            <person name="Williams D.J."/>
            <person name="Zhang Y."/>
            <person name="Williams S.A."/>
            <person name="Fraser-Liggett C."/>
            <person name="Slatko B."/>
            <person name="Blaxter M.L."/>
            <person name="Scott A.L."/>
        </authorList>
    </citation>
    <scope>NUCLEOTIDE SEQUENCE</scope>
    <source>
        <strain evidence="2">FR3</strain>
    </source>
</reference>
<name>A0A1I9GCX5_BRUMA</name>
<protein>
    <submittedName>
        <fullName evidence="2">Bm9713</fullName>
    </submittedName>
</protein>
<evidence type="ECO:0000256" key="1">
    <source>
        <dbReference type="SAM" id="MobiDB-lite"/>
    </source>
</evidence>
<evidence type="ECO:0000313" key="2">
    <source>
        <dbReference type="EMBL" id="CRZ24086.1"/>
    </source>
</evidence>
<reference evidence="2" key="2">
    <citation type="submission" date="2012-12" db="EMBL/GenBank/DDBJ databases">
        <authorList>
            <consortium name="WormBase Consortium"/>
            <person name="Ghedin E."/>
            <person name="Paulini M."/>
        </authorList>
    </citation>
    <scope>NUCLEOTIDE SEQUENCE</scope>
    <source>
        <strain evidence="2">FR3</strain>
    </source>
</reference>